<dbReference type="AlphaFoldDB" id="A0A0V1A083"/>
<dbReference type="EMBL" id="JYDQ01000056">
    <property type="protein sequence ID" value="KRY17795.1"/>
    <property type="molecule type" value="Genomic_DNA"/>
</dbReference>
<comment type="caution">
    <text evidence="1">The sequence shown here is derived from an EMBL/GenBank/DDBJ whole genome shotgun (WGS) entry which is preliminary data.</text>
</comment>
<protein>
    <submittedName>
        <fullName evidence="1">Uncharacterized protein</fullName>
    </submittedName>
</protein>
<proteinExistence type="predicted"/>
<accession>A0A0V1A083</accession>
<name>A0A0V1A083_9BILA</name>
<dbReference type="Proteomes" id="UP000054783">
    <property type="component" value="Unassembled WGS sequence"/>
</dbReference>
<sequence length="106" mass="12410">MNMTIKFIVLNLTKHGTFEWTTERLGYLDGIHGTFERALLFSNYVHCRLYKTVETASLLIQRFEIGMFNGNGLSILWFLIEQSVISNETRMSRHVHVDDKFGRLIK</sequence>
<keyword evidence="2" id="KW-1185">Reference proteome</keyword>
<evidence type="ECO:0000313" key="2">
    <source>
        <dbReference type="Proteomes" id="UP000054783"/>
    </source>
</evidence>
<evidence type="ECO:0000313" key="1">
    <source>
        <dbReference type="EMBL" id="KRY17795.1"/>
    </source>
</evidence>
<gene>
    <name evidence="1" type="ORF">T12_2627</name>
</gene>
<reference evidence="1 2" key="1">
    <citation type="submission" date="2015-01" db="EMBL/GenBank/DDBJ databases">
        <title>Evolution of Trichinella species and genotypes.</title>
        <authorList>
            <person name="Korhonen P.K."/>
            <person name="Edoardo P."/>
            <person name="Giuseppe L.R."/>
            <person name="Gasser R.B."/>
        </authorList>
    </citation>
    <scope>NUCLEOTIDE SEQUENCE [LARGE SCALE GENOMIC DNA]</scope>
    <source>
        <strain evidence="1">ISS2496</strain>
    </source>
</reference>
<organism evidence="1 2">
    <name type="scientific">Trichinella patagoniensis</name>
    <dbReference type="NCBI Taxonomy" id="990121"/>
    <lineage>
        <taxon>Eukaryota</taxon>
        <taxon>Metazoa</taxon>
        <taxon>Ecdysozoa</taxon>
        <taxon>Nematoda</taxon>
        <taxon>Enoplea</taxon>
        <taxon>Dorylaimia</taxon>
        <taxon>Trichinellida</taxon>
        <taxon>Trichinellidae</taxon>
        <taxon>Trichinella</taxon>
    </lineage>
</organism>